<dbReference type="PANTHER" id="PTHR30349:SF91">
    <property type="entry name" value="INTA PROTEIN"/>
    <property type="match status" value="1"/>
</dbReference>
<dbReference type="InterPro" id="IPR004107">
    <property type="entry name" value="Integrase_SAM-like_N"/>
</dbReference>
<dbReference type="InterPro" id="IPR013762">
    <property type="entry name" value="Integrase-like_cat_sf"/>
</dbReference>
<dbReference type="Pfam" id="PF14659">
    <property type="entry name" value="Phage_int_SAM_3"/>
    <property type="match status" value="1"/>
</dbReference>
<feature type="region of interest" description="Disordered" evidence="7">
    <location>
        <begin position="1"/>
        <end position="55"/>
    </location>
</feature>
<dbReference type="GO" id="GO:0006310">
    <property type="term" value="P:DNA recombination"/>
    <property type="evidence" value="ECO:0007669"/>
    <property type="project" value="UniProtKB-KW"/>
</dbReference>
<protein>
    <submittedName>
        <fullName evidence="10">Site-specific recombinase, phage integrase family</fullName>
    </submittedName>
</protein>
<keyword evidence="5" id="KW-0233">DNA recombination</keyword>
<dbReference type="PANTHER" id="PTHR30349">
    <property type="entry name" value="PHAGE INTEGRASE-RELATED"/>
    <property type="match status" value="1"/>
</dbReference>
<dbReference type="InterPro" id="IPR010998">
    <property type="entry name" value="Integrase_recombinase_N"/>
</dbReference>
<dbReference type="Proteomes" id="UP000070366">
    <property type="component" value="Unassembled WGS sequence"/>
</dbReference>
<evidence type="ECO:0000313" key="11">
    <source>
        <dbReference type="Proteomes" id="UP000070366"/>
    </source>
</evidence>
<dbReference type="Gene3D" id="1.10.150.130">
    <property type="match status" value="1"/>
</dbReference>
<evidence type="ECO:0000256" key="7">
    <source>
        <dbReference type="SAM" id="MobiDB-lite"/>
    </source>
</evidence>
<keyword evidence="3" id="KW-0229">DNA integration</keyword>
<evidence type="ECO:0000256" key="5">
    <source>
        <dbReference type="ARBA" id="ARBA00023172"/>
    </source>
</evidence>
<dbReference type="Pfam" id="PF00589">
    <property type="entry name" value="Phage_integrase"/>
    <property type="match status" value="1"/>
</dbReference>
<sequence length="404" mass="46281">MGSDHMDRKENKDNRKAKRGAQGGGSMRKRADGTWEARYTVGRDPGTGKQIQKSVYGKTQTEVRKKLRQVTTEIDNGIYIESVKMMFGQWLDIWLKEYTGNLKPLTLKSYVTQIEKHIKPSLGAVKLQALNTPTIQAFYNKVHRGTNDTVGLSAKTIKNLHGVVHKALSQAMEIGYVKFNASDACKLPRVEKKEIKPLENDEMSAFLQAIQGHPYETIYLVDLFTGLRQSEILGLTWDCIDFDKRTIYVYRQLQKIQGVYQFLPLKNNKARTISPASTVMQALKAQRLRQSEWRLKAGAAWQPWEGNQLVFTNEIGGHLAHFTVYKHYKKIVRDLNIPDARFHDLRHTYAVASLQAGDDVKTVQENLGHHTAAFTLDQYGHVTERMKKESADRMEKFIREIRTE</sequence>
<proteinExistence type="inferred from homology"/>
<comment type="function">
    <text evidence="1">Site-specific tyrosine recombinase, which acts by catalyzing the cutting and rejoining of the recombining DNA molecules.</text>
</comment>
<dbReference type="InterPro" id="IPR002104">
    <property type="entry name" value="Integrase_catalytic"/>
</dbReference>
<dbReference type="PATRIC" id="fig|626937.4.peg.1631"/>
<dbReference type="Gene3D" id="1.10.443.10">
    <property type="entry name" value="Intergrase catalytic core"/>
    <property type="match status" value="1"/>
</dbReference>
<evidence type="ECO:0000256" key="6">
    <source>
        <dbReference type="PROSITE-ProRule" id="PRU01248"/>
    </source>
</evidence>
<dbReference type="InterPro" id="IPR050090">
    <property type="entry name" value="Tyrosine_recombinase_XerCD"/>
</dbReference>
<dbReference type="InterPro" id="IPR028259">
    <property type="entry name" value="AP2-like_int_N"/>
</dbReference>
<dbReference type="InterPro" id="IPR011010">
    <property type="entry name" value="DNA_brk_join_enz"/>
</dbReference>
<dbReference type="CDD" id="cd01189">
    <property type="entry name" value="INT_ICEBs1_C_like"/>
    <property type="match status" value="1"/>
</dbReference>
<gene>
    <name evidence="10" type="ORF">HMPREF3293_01648</name>
</gene>
<evidence type="ECO:0000259" key="9">
    <source>
        <dbReference type="PROSITE" id="PS51900"/>
    </source>
</evidence>
<dbReference type="STRING" id="626937.HMPREF3293_01648"/>
<feature type="domain" description="Core-binding (CB)" evidence="9">
    <location>
        <begin position="85"/>
        <end position="172"/>
    </location>
</feature>
<name>A0A136Q4G1_9FIRM</name>
<comment type="similarity">
    <text evidence="2">Belongs to the 'phage' integrase family.</text>
</comment>
<dbReference type="EMBL" id="LSZW01000061">
    <property type="protein sequence ID" value="KXK65436.1"/>
    <property type="molecule type" value="Genomic_DNA"/>
</dbReference>
<dbReference type="AlphaFoldDB" id="A0A136Q4G1"/>
<evidence type="ECO:0000256" key="2">
    <source>
        <dbReference type="ARBA" id="ARBA00008857"/>
    </source>
</evidence>
<dbReference type="SUPFAM" id="SSF56349">
    <property type="entry name" value="DNA breaking-rejoining enzymes"/>
    <property type="match status" value="1"/>
</dbReference>
<evidence type="ECO:0000259" key="8">
    <source>
        <dbReference type="PROSITE" id="PS51898"/>
    </source>
</evidence>
<organism evidence="10 11">
    <name type="scientific">Christensenella minuta</name>
    <dbReference type="NCBI Taxonomy" id="626937"/>
    <lineage>
        <taxon>Bacteria</taxon>
        <taxon>Bacillati</taxon>
        <taxon>Bacillota</taxon>
        <taxon>Clostridia</taxon>
        <taxon>Christensenellales</taxon>
        <taxon>Christensenellaceae</taxon>
        <taxon>Christensenella</taxon>
    </lineage>
</organism>
<dbReference type="GO" id="GO:0003677">
    <property type="term" value="F:DNA binding"/>
    <property type="evidence" value="ECO:0007669"/>
    <property type="project" value="UniProtKB-UniRule"/>
</dbReference>
<feature type="domain" description="Tyr recombinase" evidence="8">
    <location>
        <begin position="193"/>
        <end position="392"/>
    </location>
</feature>
<dbReference type="InterPro" id="IPR044068">
    <property type="entry name" value="CB"/>
</dbReference>
<dbReference type="PROSITE" id="PS51900">
    <property type="entry name" value="CB"/>
    <property type="match status" value="1"/>
</dbReference>
<evidence type="ECO:0000256" key="3">
    <source>
        <dbReference type="ARBA" id="ARBA00022908"/>
    </source>
</evidence>
<feature type="compositionally biased region" description="Basic and acidic residues" evidence="7">
    <location>
        <begin position="1"/>
        <end position="14"/>
    </location>
</feature>
<dbReference type="PROSITE" id="PS51898">
    <property type="entry name" value="TYR_RECOMBINASE"/>
    <property type="match status" value="1"/>
</dbReference>
<evidence type="ECO:0000256" key="1">
    <source>
        <dbReference type="ARBA" id="ARBA00003283"/>
    </source>
</evidence>
<accession>A0A136Q4G1</accession>
<keyword evidence="11" id="KW-1185">Reference proteome</keyword>
<dbReference type="GO" id="GO:0015074">
    <property type="term" value="P:DNA integration"/>
    <property type="evidence" value="ECO:0007669"/>
    <property type="project" value="UniProtKB-KW"/>
</dbReference>
<dbReference type="Pfam" id="PF14657">
    <property type="entry name" value="Arm-DNA-bind_4"/>
    <property type="match status" value="1"/>
</dbReference>
<reference evidence="10 11" key="1">
    <citation type="submission" date="2016-02" db="EMBL/GenBank/DDBJ databases">
        <authorList>
            <person name="Wen L."/>
            <person name="He K."/>
            <person name="Yang H."/>
        </authorList>
    </citation>
    <scope>NUCLEOTIDE SEQUENCE [LARGE SCALE GENOMIC DNA]</scope>
    <source>
        <strain evidence="10 11">DSM 22607</strain>
    </source>
</reference>
<keyword evidence="4 6" id="KW-0238">DNA-binding</keyword>
<evidence type="ECO:0000256" key="4">
    <source>
        <dbReference type="ARBA" id="ARBA00023125"/>
    </source>
</evidence>
<comment type="caution">
    <text evidence="10">The sequence shown here is derived from an EMBL/GenBank/DDBJ whole genome shotgun (WGS) entry which is preliminary data.</text>
</comment>
<evidence type="ECO:0000313" key="10">
    <source>
        <dbReference type="EMBL" id="KXK65436.1"/>
    </source>
</evidence>